<evidence type="ECO:0000313" key="8">
    <source>
        <dbReference type="EnsemblMetazoa" id="XP_038053011.1"/>
    </source>
</evidence>
<reference evidence="8" key="1">
    <citation type="submission" date="2022-11" db="UniProtKB">
        <authorList>
            <consortium name="EnsemblMetazoa"/>
        </authorList>
    </citation>
    <scope>IDENTIFICATION</scope>
</reference>
<evidence type="ECO:0000313" key="9">
    <source>
        <dbReference type="Proteomes" id="UP000887568"/>
    </source>
</evidence>
<evidence type="ECO:0000256" key="6">
    <source>
        <dbReference type="SAM" id="MobiDB-lite"/>
    </source>
</evidence>
<dbReference type="GO" id="GO:0016020">
    <property type="term" value="C:membrane"/>
    <property type="evidence" value="ECO:0007669"/>
    <property type="project" value="UniProtKB-SubCell"/>
</dbReference>
<dbReference type="OrthoDB" id="10481101at2759"/>
<dbReference type="AlphaFoldDB" id="A0A913ZPM3"/>
<evidence type="ECO:0000256" key="1">
    <source>
        <dbReference type="ARBA" id="ARBA00004370"/>
    </source>
</evidence>
<dbReference type="GeneID" id="119725608"/>
<keyword evidence="9" id="KW-1185">Reference proteome</keyword>
<keyword evidence="5 7" id="KW-0472">Membrane</keyword>
<dbReference type="Pfam" id="PF04505">
    <property type="entry name" value="CD225"/>
    <property type="match status" value="1"/>
</dbReference>
<keyword evidence="3 7" id="KW-0812">Transmembrane</keyword>
<dbReference type="InterPro" id="IPR007593">
    <property type="entry name" value="CD225/Dispanin_fam"/>
</dbReference>
<comment type="similarity">
    <text evidence="2">Belongs to the CD225/Dispanin family.</text>
</comment>
<organism evidence="8 9">
    <name type="scientific">Patiria miniata</name>
    <name type="common">Bat star</name>
    <name type="synonym">Asterina miniata</name>
    <dbReference type="NCBI Taxonomy" id="46514"/>
    <lineage>
        <taxon>Eukaryota</taxon>
        <taxon>Metazoa</taxon>
        <taxon>Echinodermata</taxon>
        <taxon>Eleutherozoa</taxon>
        <taxon>Asterozoa</taxon>
        <taxon>Asteroidea</taxon>
        <taxon>Valvatacea</taxon>
        <taxon>Valvatida</taxon>
        <taxon>Asterinidae</taxon>
        <taxon>Patiria</taxon>
    </lineage>
</organism>
<evidence type="ECO:0000256" key="4">
    <source>
        <dbReference type="ARBA" id="ARBA00022989"/>
    </source>
</evidence>
<feature type="transmembrane region" description="Helical" evidence="7">
    <location>
        <begin position="106"/>
        <end position="127"/>
    </location>
</feature>
<dbReference type="RefSeq" id="XP_038053011.1">
    <property type="nucleotide sequence ID" value="XM_038197083.1"/>
</dbReference>
<comment type="subcellular location">
    <subcellularLocation>
        <location evidence="1">Membrane</location>
    </subcellularLocation>
</comment>
<dbReference type="EnsemblMetazoa" id="XM_038197083.1">
    <property type="protein sequence ID" value="XP_038053011.1"/>
    <property type="gene ID" value="LOC119725608"/>
</dbReference>
<proteinExistence type="inferred from homology"/>
<evidence type="ECO:0000256" key="7">
    <source>
        <dbReference type="SAM" id="Phobius"/>
    </source>
</evidence>
<name>A0A913ZPM3_PATMI</name>
<evidence type="ECO:0000256" key="3">
    <source>
        <dbReference type="ARBA" id="ARBA00022692"/>
    </source>
</evidence>
<protein>
    <submittedName>
        <fullName evidence="8">Uncharacterized protein</fullName>
    </submittedName>
</protein>
<accession>A0A913ZPM3</accession>
<feature type="region of interest" description="Disordered" evidence="6">
    <location>
        <begin position="1"/>
        <end position="31"/>
    </location>
</feature>
<dbReference type="Proteomes" id="UP000887568">
    <property type="component" value="Unplaced"/>
</dbReference>
<evidence type="ECO:0000256" key="2">
    <source>
        <dbReference type="ARBA" id="ARBA00006843"/>
    </source>
</evidence>
<keyword evidence="4 7" id="KW-1133">Transmembrane helix</keyword>
<sequence>MEDNVKGDMVVNDETSQPPADYPPPYSPAAQYSPATVVHNMPQPAAPCPSEVFEREACLAHCVRFWWCRPIGWMAVAELNRARALYAAGDYDGAEQAAKKANMWSYVGLISGIVLVIGVAVATYFIITTLMNSY</sequence>
<evidence type="ECO:0000256" key="5">
    <source>
        <dbReference type="ARBA" id="ARBA00023136"/>
    </source>
</evidence>